<dbReference type="InterPro" id="IPR002104">
    <property type="entry name" value="Integrase_catalytic"/>
</dbReference>
<dbReference type="InterPro" id="IPR050090">
    <property type="entry name" value="Tyrosine_recombinase_XerCD"/>
</dbReference>
<protein>
    <submittedName>
        <fullName evidence="5">Phage integrase family protein</fullName>
    </submittedName>
</protein>
<dbReference type="GO" id="GO:0015074">
    <property type="term" value="P:DNA integration"/>
    <property type="evidence" value="ECO:0007669"/>
    <property type="project" value="InterPro"/>
</dbReference>
<accession>A0A078RZR9</accession>
<dbReference type="RefSeq" id="WP_035449900.1">
    <property type="nucleotide sequence ID" value="NZ_JNHN01000176.1"/>
</dbReference>
<dbReference type="SUPFAM" id="SSF56349">
    <property type="entry name" value="DNA breaking-rejoining enzymes"/>
    <property type="match status" value="1"/>
</dbReference>
<dbReference type="PANTHER" id="PTHR30349">
    <property type="entry name" value="PHAGE INTEGRASE-RELATED"/>
    <property type="match status" value="1"/>
</dbReference>
<name>A0A078RZR9_BACUN</name>
<comment type="caution">
    <text evidence="5">The sequence shown here is derived from an EMBL/GenBank/DDBJ whole genome shotgun (WGS) entry which is preliminary data.</text>
</comment>
<evidence type="ECO:0000256" key="3">
    <source>
        <dbReference type="ARBA" id="ARBA00023172"/>
    </source>
</evidence>
<dbReference type="PATRIC" id="fig|1339349.3.peg.3055"/>
<keyword evidence="3" id="KW-0233">DNA recombination</keyword>
<evidence type="ECO:0000313" key="5">
    <source>
        <dbReference type="EMBL" id="KDS49483.1"/>
    </source>
</evidence>
<dbReference type="InterPro" id="IPR011010">
    <property type="entry name" value="DNA_brk_join_enz"/>
</dbReference>
<dbReference type="Pfam" id="PF00589">
    <property type="entry name" value="Phage_integrase"/>
    <property type="match status" value="1"/>
</dbReference>
<dbReference type="PROSITE" id="PS51898">
    <property type="entry name" value="TYR_RECOMBINASE"/>
    <property type="match status" value="1"/>
</dbReference>
<organism evidence="5 6">
    <name type="scientific">Bacteroides uniformis str. 3978 T3 ii</name>
    <dbReference type="NCBI Taxonomy" id="1339349"/>
    <lineage>
        <taxon>Bacteria</taxon>
        <taxon>Pseudomonadati</taxon>
        <taxon>Bacteroidota</taxon>
        <taxon>Bacteroidia</taxon>
        <taxon>Bacteroidales</taxon>
        <taxon>Bacteroidaceae</taxon>
        <taxon>Bacteroides</taxon>
    </lineage>
</organism>
<dbReference type="Gene3D" id="1.10.443.10">
    <property type="entry name" value="Intergrase catalytic core"/>
    <property type="match status" value="1"/>
</dbReference>
<comment type="similarity">
    <text evidence="1">Belongs to the 'phage' integrase family.</text>
</comment>
<evidence type="ECO:0000256" key="1">
    <source>
        <dbReference type="ARBA" id="ARBA00008857"/>
    </source>
</evidence>
<dbReference type="GO" id="GO:0003677">
    <property type="term" value="F:DNA binding"/>
    <property type="evidence" value="ECO:0007669"/>
    <property type="project" value="UniProtKB-KW"/>
</dbReference>
<dbReference type="Gene3D" id="1.10.150.130">
    <property type="match status" value="1"/>
</dbReference>
<dbReference type="AlphaFoldDB" id="A0A078RZR9"/>
<evidence type="ECO:0000259" key="4">
    <source>
        <dbReference type="PROSITE" id="PS51898"/>
    </source>
</evidence>
<dbReference type="InterPro" id="IPR013762">
    <property type="entry name" value="Integrase-like_cat_sf"/>
</dbReference>
<gene>
    <name evidence="5" type="ORF">M094_1911</name>
</gene>
<dbReference type="Pfam" id="PF17293">
    <property type="entry name" value="Arm-DNA-bind_5"/>
    <property type="match status" value="1"/>
</dbReference>
<sequence length="410" mass="48307">MERKRFSVLFFIKRSKLLKNGEAPVRVRVTYDRLYVELQLKRSVKVPLWSQDKEKSIGKDRNSVELNHYIDALRVKFYQIYQDLELEGKIISARAIVNRYQGKDETFKTLYNVFKEHNDNCRKLIGTDYADITVRRYDNCLKYLMELVKRDYKVDDILLREVNGELVRNFDLYLKTEKHCAQNTVIRYMKCFKKVINLAIANEWITKNPFAGIKFHEVEVNKQFLSQTEINKIWQKEFKIERLELVRDVFIFRVYTGLAFIDVYNLRPEHISEDSNGNLWIVKAREKTNNLCNIPLLSIPKQILEKYKDNPYCLDKGVMLPVPCNQLMNSYLKEIADLCGIRKNLTTHTARHSYATLCLSMGVPIETISQTLGHRSISTTQIYADITRTKINEDMTNLAERIEGKYELVK</sequence>
<proteinExistence type="inferred from homology"/>
<evidence type="ECO:0000256" key="2">
    <source>
        <dbReference type="ARBA" id="ARBA00023125"/>
    </source>
</evidence>
<evidence type="ECO:0000313" key="6">
    <source>
        <dbReference type="Proteomes" id="UP000028013"/>
    </source>
</evidence>
<reference evidence="5 6" key="1">
    <citation type="submission" date="2014-04" db="EMBL/GenBank/DDBJ databases">
        <authorList>
            <person name="Sears C."/>
            <person name="Carroll K."/>
            <person name="Sack B.R."/>
            <person name="Qadri F."/>
            <person name="Myers L.L."/>
            <person name="Chung G.-T."/>
            <person name="Escheverria P."/>
            <person name="Fraser C.M."/>
            <person name="Sadzewicz L."/>
            <person name="Shefchek K.A."/>
            <person name="Tallon L."/>
            <person name="Das S.P."/>
            <person name="Daugherty S."/>
            <person name="Mongodin E.F."/>
        </authorList>
    </citation>
    <scope>NUCLEOTIDE SEQUENCE [LARGE SCALE GENOMIC DNA]</scope>
    <source>
        <strain evidence="5 6">3978 T3 ii</strain>
    </source>
</reference>
<keyword evidence="2" id="KW-0238">DNA-binding</keyword>
<dbReference type="Proteomes" id="UP000028013">
    <property type="component" value="Unassembled WGS sequence"/>
</dbReference>
<dbReference type="Pfam" id="PF13102">
    <property type="entry name" value="Phage_int_SAM_5"/>
    <property type="match status" value="1"/>
</dbReference>
<dbReference type="InterPro" id="IPR025269">
    <property type="entry name" value="SAM-like_dom"/>
</dbReference>
<feature type="domain" description="Tyr recombinase" evidence="4">
    <location>
        <begin position="220"/>
        <end position="400"/>
    </location>
</feature>
<dbReference type="InterPro" id="IPR035386">
    <property type="entry name" value="Arm-DNA-bind_5"/>
</dbReference>
<dbReference type="GO" id="GO:0006310">
    <property type="term" value="P:DNA recombination"/>
    <property type="evidence" value="ECO:0007669"/>
    <property type="project" value="UniProtKB-KW"/>
</dbReference>
<dbReference type="CDD" id="cd01185">
    <property type="entry name" value="INTN1_C_like"/>
    <property type="match status" value="1"/>
</dbReference>
<dbReference type="EMBL" id="JNHN01000176">
    <property type="protein sequence ID" value="KDS49483.1"/>
    <property type="molecule type" value="Genomic_DNA"/>
</dbReference>
<dbReference type="InterPro" id="IPR010998">
    <property type="entry name" value="Integrase_recombinase_N"/>
</dbReference>
<dbReference type="PANTHER" id="PTHR30349:SF64">
    <property type="entry name" value="PROPHAGE INTEGRASE INTD-RELATED"/>
    <property type="match status" value="1"/>
</dbReference>